<protein>
    <submittedName>
        <fullName evidence="1">Uncharacterized protein</fullName>
    </submittedName>
</protein>
<reference evidence="1 2" key="1">
    <citation type="journal article" date="2021" name="J. Hered.">
        <title>A chromosome-level genome assembly of the parasitoid wasp, Cotesia glomerata (Hymenoptera: Braconidae).</title>
        <authorList>
            <person name="Pinto B.J."/>
            <person name="Weis J.J."/>
            <person name="Gamble T."/>
            <person name="Ode P.J."/>
            <person name="Paul R."/>
            <person name="Zaspel J.M."/>
        </authorList>
    </citation>
    <scope>NUCLEOTIDE SEQUENCE [LARGE SCALE GENOMIC DNA]</scope>
    <source>
        <strain evidence="1">CgM1</strain>
    </source>
</reference>
<dbReference type="AlphaFoldDB" id="A0AAV7IW09"/>
<sequence>MKGFAPLYLHTSDHHQFDQFDLTHNSDKSTPDTAADDRLTIDRYMTTTLLHHHHHHHHHHLLWEALPKISIKDYRKAEPYFLVCMIRKNVYHSLYFLEDKLAQISAASTIKN</sequence>
<proteinExistence type="predicted"/>
<keyword evidence="2" id="KW-1185">Reference proteome</keyword>
<dbReference type="EMBL" id="JAHXZJ010000747">
    <property type="protein sequence ID" value="KAH0558297.1"/>
    <property type="molecule type" value="Genomic_DNA"/>
</dbReference>
<accession>A0AAV7IW09</accession>
<name>A0AAV7IW09_COTGL</name>
<evidence type="ECO:0000313" key="1">
    <source>
        <dbReference type="EMBL" id="KAH0558297.1"/>
    </source>
</evidence>
<comment type="caution">
    <text evidence="1">The sequence shown here is derived from an EMBL/GenBank/DDBJ whole genome shotgun (WGS) entry which is preliminary data.</text>
</comment>
<organism evidence="1 2">
    <name type="scientific">Cotesia glomerata</name>
    <name type="common">Lepidopteran parasitic wasp</name>
    <name type="synonym">Apanteles glomeratus</name>
    <dbReference type="NCBI Taxonomy" id="32391"/>
    <lineage>
        <taxon>Eukaryota</taxon>
        <taxon>Metazoa</taxon>
        <taxon>Ecdysozoa</taxon>
        <taxon>Arthropoda</taxon>
        <taxon>Hexapoda</taxon>
        <taxon>Insecta</taxon>
        <taxon>Pterygota</taxon>
        <taxon>Neoptera</taxon>
        <taxon>Endopterygota</taxon>
        <taxon>Hymenoptera</taxon>
        <taxon>Apocrita</taxon>
        <taxon>Ichneumonoidea</taxon>
        <taxon>Braconidae</taxon>
        <taxon>Microgastrinae</taxon>
        <taxon>Cotesia</taxon>
    </lineage>
</organism>
<evidence type="ECO:0000313" key="2">
    <source>
        <dbReference type="Proteomes" id="UP000826195"/>
    </source>
</evidence>
<dbReference type="Proteomes" id="UP000826195">
    <property type="component" value="Unassembled WGS sequence"/>
</dbReference>
<gene>
    <name evidence="1" type="ORF">KQX54_015515</name>
</gene>